<keyword evidence="3" id="KW-1185">Reference proteome</keyword>
<evidence type="ECO:0000256" key="1">
    <source>
        <dbReference type="SAM" id="MobiDB-lite"/>
    </source>
</evidence>
<feature type="region of interest" description="Disordered" evidence="1">
    <location>
        <begin position="1"/>
        <end position="32"/>
    </location>
</feature>
<name>A0A2H3BN28_9AGAR</name>
<organism evidence="2 3">
    <name type="scientific">Armillaria solidipes</name>
    <dbReference type="NCBI Taxonomy" id="1076256"/>
    <lineage>
        <taxon>Eukaryota</taxon>
        <taxon>Fungi</taxon>
        <taxon>Dikarya</taxon>
        <taxon>Basidiomycota</taxon>
        <taxon>Agaricomycotina</taxon>
        <taxon>Agaricomycetes</taxon>
        <taxon>Agaricomycetidae</taxon>
        <taxon>Agaricales</taxon>
        <taxon>Marasmiineae</taxon>
        <taxon>Physalacriaceae</taxon>
        <taxon>Armillaria</taxon>
    </lineage>
</organism>
<reference evidence="3" key="1">
    <citation type="journal article" date="2017" name="Nat. Ecol. Evol.">
        <title>Genome expansion and lineage-specific genetic innovations in the forest pathogenic fungi Armillaria.</title>
        <authorList>
            <person name="Sipos G."/>
            <person name="Prasanna A.N."/>
            <person name="Walter M.C."/>
            <person name="O'Connor E."/>
            <person name="Balint B."/>
            <person name="Krizsan K."/>
            <person name="Kiss B."/>
            <person name="Hess J."/>
            <person name="Varga T."/>
            <person name="Slot J."/>
            <person name="Riley R."/>
            <person name="Boka B."/>
            <person name="Rigling D."/>
            <person name="Barry K."/>
            <person name="Lee J."/>
            <person name="Mihaltcheva S."/>
            <person name="LaButti K."/>
            <person name="Lipzen A."/>
            <person name="Waldron R."/>
            <person name="Moloney N.M."/>
            <person name="Sperisen C."/>
            <person name="Kredics L."/>
            <person name="Vagvoelgyi C."/>
            <person name="Patrignani A."/>
            <person name="Fitzpatrick D."/>
            <person name="Nagy I."/>
            <person name="Doyle S."/>
            <person name="Anderson J.B."/>
            <person name="Grigoriev I.V."/>
            <person name="Gueldener U."/>
            <person name="Muensterkoetter M."/>
            <person name="Nagy L.G."/>
        </authorList>
    </citation>
    <scope>NUCLEOTIDE SEQUENCE [LARGE SCALE GENOMIC DNA]</scope>
    <source>
        <strain evidence="3">28-4</strain>
    </source>
</reference>
<dbReference type="AlphaFoldDB" id="A0A2H3BN28"/>
<evidence type="ECO:0000313" key="3">
    <source>
        <dbReference type="Proteomes" id="UP000218334"/>
    </source>
</evidence>
<protein>
    <submittedName>
        <fullName evidence="2">Uncharacterized protein</fullName>
    </submittedName>
</protein>
<dbReference type="EMBL" id="KZ293424">
    <property type="protein sequence ID" value="PBK71070.1"/>
    <property type="molecule type" value="Genomic_DNA"/>
</dbReference>
<gene>
    <name evidence="2" type="ORF">ARMSODRAFT_61921</name>
</gene>
<proteinExistence type="predicted"/>
<accession>A0A2H3BN28</accession>
<evidence type="ECO:0000313" key="2">
    <source>
        <dbReference type="EMBL" id="PBK71070.1"/>
    </source>
</evidence>
<sequence length="131" mass="14003">MGARTRAVFGTSSLGTDKHRNGKQRAEGTGGCVHAEGGVYGTDVAIIKLARDSLVDGDGFRTSDMRGSIHEGYEMHITLDAYSADASELSSPLHSSSPRSASPPRSSHSSAVFLSCLCFPPPQWWTTIARY</sequence>
<dbReference type="Proteomes" id="UP000218334">
    <property type="component" value="Unassembled WGS sequence"/>
</dbReference>